<dbReference type="GeneTree" id="ENSGT00950000182976"/>
<keyword evidence="3" id="KW-1185">Reference proteome</keyword>
<dbReference type="Pfam" id="PF00610">
    <property type="entry name" value="DEP"/>
    <property type="match status" value="1"/>
</dbReference>
<dbReference type="PROSITE" id="PS50238">
    <property type="entry name" value="RHOGAP"/>
    <property type="match status" value="1"/>
</dbReference>
<dbReference type="AlphaFoldDB" id="A0A8C4QM53"/>
<dbReference type="SUPFAM" id="SSF46785">
    <property type="entry name" value="Winged helix' DNA-binding domain"/>
    <property type="match status" value="1"/>
</dbReference>
<dbReference type="PANTHER" id="PTHR16206:SF4">
    <property type="entry name" value="PROTEIN LET-99"/>
    <property type="match status" value="1"/>
</dbReference>
<evidence type="ECO:0000313" key="3">
    <source>
        <dbReference type="Proteomes" id="UP000694388"/>
    </source>
</evidence>
<dbReference type="InterPro" id="IPR000198">
    <property type="entry name" value="RhoGAP_dom"/>
</dbReference>
<dbReference type="Gene3D" id="1.10.555.10">
    <property type="entry name" value="Rho GTPase activation protein"/>
    <property type="match status" value="1"/>
</dbReference>
<reference evidence="2" key="1">
    <citation type="submission" date="2025-08" db="UniProtKB">
        <authorList>
            <consortium name="Ensembl"/>
        </authorList>
    </citation>
    <scope>IDENTIFICATION</scope>
</reference>
<dbReference type="Gene3D" id="1.10.10.10">
    <property type="entry name" value="Winged helix-like DNA-binding domain superfamily/Winged helix DNA-binding domain"/>
    <property type="match status" value="1"/>
</dbReference>
<feature type="domain" description="Rho-GAP" evidence="1">
    <location>
        <begin position="210"/>
        <end position="445"/>
    </location>
</feature>
<dbReference type="OMA" id="DKLKWIK"/>
<dbReference type="InterPro" id="IPR008936">
    <property type="entry name" value="Rho_GTPase_activation_prot"/>
</dbReference>
<dbReference type="Pfam" id="PF00620">
    <property type="entry name" value="RhoGAP"/>
    <property type="match status" value="1"/>
</dbReference>
<sequence>NVCSVVTTLPVRWNEIVTSFRNSMPRRRHRQGLRTYPASFTAGEATTWLLAHLSAGTHFGPDVSRGQTLRLLCKFLQTHVIEDVKGRWGSENFTDDHHLYSMAVSRAHYVPQQPIMSVVVEDVWKTTTLEQYVPLVPPPPPSRLPPSFSSLPSLSLSLVFPPLILSSSYISPPSRPPSSRSTLSYPPPPFVHMLAIHWLVVFLSLIYSTRELSFRRMFPPEIISAIWMLCASLQSTMELKSLTGLLNCAAVDPKHIMHNISVTNKQGVVLLHNKHEFELQCLHECLHVFCVLSVPCICHALGPKHNSEVSSYSGFEKDVFQTIAEFFQNLKEPLIPYSLYELVINVLGKGNIQAASRRLRPLQLSSLLFPPASRRRLQLLLRLLGRISRNPELFSMLCPSDLHIRDMLTRTFWSCVLRSPHTSHLDELLAYRLLSFLLEHYEEVLRVPTRLRAAVEARLFQLHHQQVMQPSYSFCRQITVQEFQEQAGTSSHTAIERLLESIASDQNMDPRLRTKHLKQFQKAYPDIYRQRFGVLHQGLQPLAERRGLGDSVGRRPCQVQRKSSLRW</sequence>
<accession>A0A8C4QM53</accession>
<dbReference type="Ensembl" id="ENSEBUT00000018098.1">
    <property type="protein sequence ID" value="ENSEBUP00000017524.1"/>
    <property type="gene ID" value="ENSEBUG00000010936.1"/>
</dbReference>
<dbReference type="InterPro" id="IPR036388">
    <property type="entry name" value="WH-like_DNA-bd_sf"/>
</dbReference>
<proteinExistence type="predicted"/>
<dbReference type="Proteomes" id="UP000694388">
    <property type="component" value="Unplaced"/>
</dbReference>
<dbReference type="SUPFAM" id="SSF48350">
    <property type="entry name" value="GTPase activation domain, GAP"/>
    <property type="match status" value="1"/>
</dbReference>
<evidence type="ECO:0000259" key="1">
    <source>
        <dbReference type="PROSITE" id="PS50238"/>
    </source>
</evidence>
<reference evidence="2" key="2">
    <citation type="submission" date="2025-09" db="UniProtKB">
        <authorList>
            <consortium name="Ensembl"/>
        </authorList>
    </citation>
    <scope>IDENTIFICATION</scope>
</reference>
<evidence type="ECO:0000313" key="2">
    <source>
        <dbReference type="Ensembl" id="ENSEBUP00000017524.1"/>
    </source>
</evidence>
<name>A0A8C4QM53_EPTBU</name>
<protein>
    <recommendedName>
        <fullName evidence="1">Rho-GAP domain-containing protein</fullName>
    </recommendedName>
</protein>
<dbReference type="SMART" id="SM00049">
    <property type="entry name" value="DEP"/>
    <property type="match status" value="1"/>
</dbReference>
<dbReference type="GO" id="GO:0035556">
    <property type="term" value="P:intracellular signal transduction"/>
    <property type="evidence" value="ECO:0007669"/>
    <property type="project" value="InterPro"/>
</dbReference>
<organism evidence="2 3">
    <name type="scientific">Eptatretus burgeri</name>
    <name type="common">Inshore hagfish</name>
    <dbReference type="NCBI Taxonomy" id="7764"/>
    <lineage>
        <taxon>Eukaryota</taxon>
        <taxon>Metazoa</taxon>
        <taxon>Chordata</taxon>
        <taxon>Craniata</taxon>
        <taxon>Vertebrata</taxon>
        <taxon>Cyclostomata</taxon>
        <taxon>Myxini</taxon>
        <taxon>Myxiniformes</taxon>
        <taxon>Myxinidae</taxon>
        <taxon>Eptatretinae</taxon>
        <taxon>Eptatretus</taxon>
    </lineage>
</organism>
<dbReference type="InterPro" id="IPR000591">
    <property type="entry name" value="DEP_dom"/>
</dbReference>
<dbReference type="InterPro" id="IPR036390">
    <property type="entry name" value="WH_DNA-bd_sf"/>
</dbReference>
<dbReference type="PANTHER" id="PTHR16206">
    <property type="entry name" value="DEP DOMAIN-CONTAINING"/>
    <property type="match status" value="1"/>
</dbReference>